<keyword evidence="1" id="KW-0812">Transmembrane</keyword>
<organism evidence="2 3">
    <name type="scientific">Candidatus Avacidaminococcus intestinavium</name>
    <dbReference type="NCBI Taxonomy" id="2840684"/>
    <lineage>
        <taxon>Bacteria</taxon>
        <taxon>Bacillati</taxon>
        <taxon>Bacillota</taxon>
        <taxon>Negativicutes</taxon>
        <taxon>Acidaminococcales</taxon>
        <taxon>Acidaminococcaceae</taxon>
        <taxon>Acidaminococcaceae incertae sedis</taxon>
        <taxon>Candidatus Avacidaminococcus</taxon>
    </lineage>
</organism>
<dbReference type="GO" id="GO:0005886">
    <property type="term" value="C:plasma membrane"/>
    <property type="evidence" value="ECO:0007669"/>
    <property type="project" value="TreeGrafter"/>
</dbReference>
<dbReference type="InterPro" id="IPR005642">
    <property type="entry name" value="LysO"/>
</dbReference>
<keyword evidence="1" id="KW-1133">Transmembrane helix</keyword>
<evidence type="ECO:0000313" key="3">
    <source>
        <dbReference type="Proteomes" id="UP000824099"/>
    </source>
</evidence>
<accession>A0A9D1MNX2</accession>
<feature type="transmembrane region" description="Helical" evidence="1">
    <location>
        <begin position="63"/>
        <end position="84"/>
    </location>
</feature>
<dbReference type="Proteomes" id="UP000824099">
    <property type="component" value="Unassembled WGS sequence"/>
</dbReference>
<name>A0A9D1MNX2_9FIRM</name>
<dbReference type="GO" id="GO:0015661">
    <property type="term" value="F:L-lysine efflux transmembrane transporter activity"/>
    <property type="evidence" value="ECO:0007669"/>
    <property type="project" value="InterPro"/>
</dbReference>
<comment type="caution">
    <text evidence="2">The sequence shown here is derived from an EMBL/GenBank/DDBJ whole genome shotgun (WGS) entry which is preliminary data.</text>
</comment>
<dbReference type="PANTHER" id="PTHR35804">
    <property type="entry name" value="LYSINE EXPORTER LYSO"/>
    <property type="match status" value="1"/>
</dbReference>
<dbReference type="EMBL" id="DVNI01000029">
    <property type="protein sequence ID" value="HIU63776.1"/>
    <property type="molecule type" value="Genomic_DNA"/>
</dbReference>
<dbReference type="Pfam" id="PF03956">
    <property type="entry name" value="Lys_export"/>
    <property type="match status" value="1"/>
</dbReference>
<sequence length="199" mass="20858">MIIGIMLAIVLGVLGGFLWLEQSSIPLLDTILMSALSFIVFVAGSEIGGNRHILKKIWNPQGIVLMLAIPVAVIVGSLVGGTLFGTAVGLAKEDALLVSAGLGWYSLSSVVISAMYSVELGTISFLTNALRETLSFGLIPLVARYNKVLSIGIGGACTMDSTLPVIIKYTNLQIGILGFVNGLVLTLLVPFLLSALMPV</sequence>
<proteinExistence type="predicted"/>
<reference evidence="2" key="1">
    <citation type="submission" date="2020-10" db="EMBL/GenBank/DDBJ databases">
        <authorList>
            <person name="Gilroy R."/>
        </authorList>
    </citation>
    <scope>NUCLEOTIDE SEQUENCE</scope>
    <source>
        <strain evidence="2">CHK160-1198</strain>
    </source>
</reference>
<protein>
    <submittedName>
        <fullName evidence="2">Lysine exporter LysO family protein</fullName>
    </submittedName>
</protein>
<feature type="transmembrane region" description="Helical" evidence="1">
    <location>
        <begin position="104"/>
        <end position="127"/>
    </location>
</feature>
<dbReference type="AlphaFoldDB" id="A0A9D1MNX2"/>
<reference evidence="2" key="2">
    <citation type="journal article" date="2021" name="PeerJ">
        <title>Extensive microbial diversity within the chicken gut microbiome revealed by metagenomics and culture.</title>
        <authorList>
            <person name="Gilroy R."/>
            <person name="Ravi A."/>
            <person name="Getino M."/>
            <person name="Pursley I."/>
            <person name="Horton D.L."/>
            <person name="Alikhan N.F."/>
            <person name="Baker D."/>
            <person name="Gharbi K."/>
            <person name="Hall N."/>
            <person name="Watson M."/>
            <person name="Adriaenssens E.M."/>
            <person name="Foster-Nyarko E."/>
            <person name="Jarju S."/>
            <person name="Secka A."/>
            <person name="Antonio M."/>
            <person name="Oren A."/>
            <person name="Chaudhuri R.R."/>
            <person name="La Ragione R."/>
            <person name="Hildebrand F."/>
            <person name="Pallen M.J."/>
        </authorList>
    </citation>
    <scope>NUCLEOTIDE SEQUENCE</scope>
    <source>
        <strain evidence="2">CHK160-1198</strain>
    </source>
</reference>
<feature type="transmembrane region" description="Helical" evidence="1">
    <location>
        <begin position="25"/>
        <end position="43"/>
    </location>
</feature>
<dbReference type="PANTHER" id="PTHR35804:SF1">
    <property type="entry name" value="LYSINE EXPORTER LYSO"/>
    <property type="match status" value="1"/>
</dbReference>
<gene>
    <name evidence="2" type="ORF">IAB06_01870</name>
</gene>
<evidence type="ECO:0000313" key="2">
    <source>
        <dbReference type="EMBL" id="HIU63776.1"/>
    </source>
</evidence>
<keyword evidence="1" id="KW-0472">Membrane</keyword>
<evidence type="ECO:0000256" key="1">
    <source>
        <dbReference type="SAM" id="Phobius"/>
    </source>
</evidence>
<feature type="transmembrane region" description="Helical" evidence="1">
    <location>
        <begin position="173"/>
        <end position="196"/>
    </location>
</feature>